<sequence>MTVDCALVALNESSGSKAYLSQEPASPLGCTEQYQFCSTAYQGGNACRSLSSLRDAIAGAAPFFDTNYDDFTANIAKIDIAAHSSYFFYTGFYMDEIFVESVLKLLGPTSLLSQKHLYICHQYSLEANQWQQDVAHWWDIVMSSRQASFLDRATGPADPGSLGLWVNYATPDQIKLCSNQVLHDHADDRSSFRPEENIVDERRKIIRLVKDNVLAPTFTPIAAAVPKTVDQNFSYYRTYRTFGHVYSDTNTNLHYSANSLMYLGVKETKQFSSSPLALVAI</sequence>
<evidence type="ECO:0000313" key="2">
    <source>
        <dbReference type="Proteomes" id="UP000319160"/>
    </source>
</evidence>
<dbReference type="OrthoDB" id="3540210at2759"/>
<name>A0A553HVM3_9PEZI</name>
<dbReference type="AlphaFoldDB" id="A0A553HVM3"/>
<comment type="caution">
    <text evidence="1">The sequence shown here is derived from an EMBL/GenBank/DDBJ whole genome shotgun (WGS) entry which is preliminary data.</text>
</comment>
<organism evidence="1 2">
    <name type="scientific">Xylaria flabelliformis</name>
    <dbReference type="NCBI Taxonomy" id="2512241"/>
    <lineage>
        <taxon>Eukaryota</taxon>
        <taxon>Fungi</taxon>
        <taxon>Dikarya</taxon>
        <taxon>Ascomycota</taxon>
        <taxon>Pezizomycotina</taxon>
        <taxon>Sordariomycetes</taxon>
        <taxon>Xylariomycetidae</taxon>
        <taxon>Xylariales</taxon>
        <taxon>Xylariaceae</taxon>
        <taxon>Xylaria</taxon>
    </lineage>
</organism>
<keyword evidence="2" id="KW-1185">Reference proteome</keyword>
<protein>
    <submittedName>
        <fullName evidence="1">Uncharacterized protein</fullName>
    </submittedName>
</protein>
<dbReference type="EMBL" id="VFLP01000040">
    <property type="protein sequence ID" value="TRX92003.1"/>
    <property type="molecule type" value="Genomic_DNA"/>
</dbReference>
<reference evidence="2" key="1">
    <citation type="submission" date="2019-06" db="EMBL/GenBank/DDBJ databases">
        <title>Draft genome sequence of the griseofulvin-producing fungus Xylaria cubensis strain G536.</title>
        <authorList>
            <person name="Mead M.E."/>
            <person name="Raja H.A."/>
            <person name="Steenwyk J.L."/>
            <person name="Knowles S.L."/>
            <person name="Oberlies N.H."/>
            <person name="Rokas A."/>
        </authorList>
    </citation>
    <scope>NUCLEOTIDE SEQUENCE [LARGE SCALE GENOMIC DNA]</scope>
    <source>
        <strain evidence="2">G536</strain>
    </source>
</reference>
<gene>
    <name evidence="1" type="ORF">FHL15_007100</name>
</gene>
<proteinExistence type="predicted"/>
<dbReference type="Proteomes" id="UP000319160">
    <property type="component" value="Unassembled WGS sequence"/>
</dbReference>
<evidence type="ECO:0000313" key="1">
    <source>
        <dbReference type="EMBL" id="TRX92003.1"/>
    </source>
</evidence>
<accession>A0A553HVM3</accession>